<organism evidence="3 4">
    <name type="scientific">Protopolystoma xenopodis</name>
    <dbReference type="NCBI Taxonomy" id="117903"/>
    <lineage>
        <taxon>Eukaryota</taxon>
        <taxon>Metazoa</taxon>
        <taxon>Spiralia</taxon>
        <taxon>Lophotrochozoa</taxon>
        <taxon>Platyhelminthes</taxon>
        <taxon>Monogenea</taxon>
        <taxon>Polyopisthocotylea</taxon>
        <taxon>Polystomatidea</taxon>
        <taxon>Polystomatidae</taxon>
        <taxon>Protopolystoma</taxon>
    </lineage>
</organism>
<dbReference type="InterPro" id="IPR034743">
    <property type="entry name" value="RH1"/>
</dbReference>
<dbReference type="CDD" id="cd14445">
    <property type="entry name" value="RILP-like"/>
    <property type="match status" value="1"/>
</dbReference>
<sequence>MQNVTKTLFFFYFKLEAYSVKVALNFAHLLERSPIPISPCLLVSTMLTPNDVYDTASSIGQDCQMLIDQHGPEILSSLMPKVVSILEELEECTSCFEKEQEEISRLQSVIKTLKEEKQSRIDGRNTYDKGLEQLEQSWFTETRDLLAKVNLLEEEHRRLITQLAQSGGFAVPERTEGNKNLEPCSNAPKVVCSSLNENEFNAAEKEVKSVHYSSSIPSK</sequence>
<evidence type="ECO:0000313" key="3">
    <source>
        <dbReference type="EMBL" id="VEL34972.1"/>
    </source>
</evidence>
<evidence type="ECO:0000259" key="2">
    <source>
        <dbReference type="PROSITE" id="PS51776"/>
    </source>
</evidence>
<keyword evidence="4" id="KW-1185">Reference proteome</keyword>
<feature type="domain" description="RH1" evidence="2">
    <location>
        <begin position="35"/>
        <end position="123"/>
    </location>
</feature>
<dbReference type="Pfam" id="PF09744">
    <property type="entry name" value="RH1"/>
    <property type="match status" value="1"/>
</dbReference>
<dbReference type="AlphaFoldDB" id="A0A3S5CT94"/>
<dbReference type="Gene3D" id="1.20.58.1770">
    <property type="match status" value="1"/>
</dbReference>
<reference evidence="3" key="1">
    <citation type="submission" date="2018-11" db="EMBL/GenBank/DDBJ databases">
        <authorList>
            <consortium name="Pathogen Informatics"/>
        </authorList>
    </citation>
    <scope>NUCLEOTIDE SEQUENCE</scope>
</reference>
<dbReference type="OrthoDB" id="10069524at2759"/>
<keyword evidence="1" id="KW-0175">Coiled coil</keyword>
<dbReference type="EMBL" id="CAAALY010248790">
    <property type="protein sequence ID" value="VEL34972.1"/>
    <property type="molecule type" value="Genomic_DNA"/>
</dbReference>
<dbReference type="PANTHER" id="PTHR21502">
    <property type="entry name" value="ZINC FINGER PROTEIN DZIP1"/>
    <property type="match status" value="1"/>
</dbReference>
<dbReference type="PROSITE" id="PS51776">
    <property type="entry name" value="RH1"/>
    <property type="match status" value="1"/>
</dbReference>
<evidence type="ECO:0000313" key="4">
    <source>
        <dbReference type="Proteomes" id="UP000784294"/>
    </source>
</evidence>
<gene>
    <name evidence="3" type="ORF">PXEA_LOCUS28412</name>
</gene>
<dbReference type="GO" id="GO:0060271">
    <property type="term" value="P:cilium assembly"/>
    <property type="evidence" value="ECO:0007669"/>
    <property type="project" value="TreeGrafter"/>
</dbReference>
<dbReference type="PANTHER" id="PTHR21502:SF2">
    <property type="entry name" value="RILP-LIKE PROTEIN 2"/>
    <property type="match status" value="1"/>
</dbReference>
<dbReference type="GO" id="GO:0005737">
    <property type="term" value="C:cytoplasm"/>
    <property type="evidence" value="ECO:0007669"/>
    <property type="project" value="TreeGrafter"/>
</dbReference>
<dbReference type="GO" id="GO:0051959">
    <property type="term" value="F:dynein light intermediate chain binding"/>
    <property type="evidence" value="ECO:0007669"/>
    <property type="project" value="TreeGrafter"/>
</dbReference>
<comment type="caution">
    <text evidence="3">The sequence shown here is derived from an EMBL/GenBank/DDBJ whole genome shotgun (WGS) entry which is preliminary data.</text>
</comment>
<dbReference type="Proteomes" id="UP000784294">
    <property type="component" value="Unassembled WGS sequence"/>
</dbReference>
<protein>
    <recommendedName>
        <fullName evidence="2">RH1 domain-containing protein</fullName>
    </recommendedName>
</protein>
<name>A0A3S5CT94_9PLAT</name>
<dbReference type="GO" id="GO:0036064">
    <property type="term" value="C:ciliary basal body"/>
    <property type="evidence" value="ECO:0007669"/>
    <property type="project" value="TreeGrafter"/>
</dbReference>
<proteinExistence type="predicted"/>
<dbReference type="InterPro" id="IPR051241">
    <property type="entry name" value="DZIP_RILPL"/>
</dbReference>
<dbReference type="GO" id="GO:0031267">
    <property type="term" value="F:small GTPase binding"/>
    <property type="evidence" value="ECO:0007669"/>
    <property type="project" value="TreeGrafter"/>
</dbReference>
<evidence type="ECO:0000256" key="1">
    <source>
        <dbReference type="ARBA" id="ARBA00023054"/>
    </source>
</evidence>
<accession>A0A3S5CT94</accession>